<sequence length="201" mass="21303">MYAQVIAATLRILGFRAGPQDFPYDPRLTLPLILVAGGANAALFGQVLPLATALLMAAAMVGGTALVTRSVLRARAVPERFNQTFNALLATAAALTLVMLPLFAQVAPILRQVAENPELLEQDSGVRLPQGLAFLMNLINFWNFAVTAFVFRHAANVQLWLGVIIALILAFVVLFCVIFAGLFAGMLFGTGGSPTPPAVLG</sequence>
<name>A0A318EFP0_9GAMM</name>
<feature type="transmembrane region" description="Helical" evidence="1">
    <location>
        <begin position="163"/>
        <end position="188"/>
    </location>
</feature>
<dbReference type="AlphaFoldDB" id="A0A318EFP0"/>
<protein>
    <recommendedName>
        <fullName evidence="4">Yip1-like protein</fullName>
    </recommendedName>
</protein>
<keyword evidence="1" id="KW-0812">Transmembrane</keyword>
<accession>A0A318EFP0</accession>
<proteinExistence type="predicted"/>
<organism evidence="2 3">
    <name type="scientific">Sinimarinibacterium flocculans</name>
    <dbReference type="NCBI Taxonomy" id="985250"/>
    <lineage>
        <taxon>Bacteria</taxon>
        <taxon>Pseudomonadati</taxon>
        <taxon>Pseudomonadota</taxon>
        <taxon>Gammaproteobacteria</taxon>
        <taxon>Nevskiales</taxon>
        <taxon>Nevskiaceae</taxon>
        <taxon>Sinimarinibacterium</taxon>
    </lineage>
</organism>
<keyword evidence="1" id="KW-1133">Transmembrane helix</keyword>
<comment type="caution">
    <text evidence="2">The sequence shown here is derived from an EMBL/GenBank/DDBJ whole genome shotgun (WGS) entry which is preliminary data.</text>
</comment>
<dbReference type="RefSeq" id="WP_245903846.1">
    <property type="nucleotide sequence ID" value="NZ_CAKZQT010000021.1"/>
</dbReference>
<reference evidence="2 3" key="1">
    <citation type="submission" date="2018-04" db="EMBL/GenBank/DDBJ databases">
        <title>Genomic Encyclopedia of Type Strains, Phase IV (KMG-IV): sequencing the most valuable type-strain genomes for metagenomic binning, comparative biology and taxonomic classification.</title>
        <authorList>
            <person name="Goeker M."/>
        </authorList>
    </citation>
    <scope>NUCLEOTIDE SEQUENCE [LARGE SCALE GENOMIC DNA]</scope>
    <source>
        <strain evidence="2 3">DSM 104150</strain>
    </source>
</reference>
<evidence type="ECO:0008006" key="4">
    <source>
        <dbReference type="Google" id="ProtNLM"/>
    </source>
</evidence>
<feature type="transmembrane region" description="Helical" evidence="1">
    <location>
        <begin position="130"/>
        <end position="151"/>
    </location>
</feature>
<evidence type="ECO:0000256" key="1">
    <source>
        <dbReference type="SAM" id="Phobius"/>
    </source>
</evidence>
<evidence type="ECO:0000313" key="2">
    <source>
        <dbReference type="EMBL" id="PXV69569.1"/>
    </source>
</evidence>
<feature type="transmembrane region" description="Helical" evidence="1">
    <location>
        <begin position="43"/>
        <end position="67"/>
    </location>
</feature>
<feature type="transmembrane region" description="Helical" evidence="1">
    <location>
        <begin position="87"/>
        <end position="110"/>
    </location>
</feature>
<dbReference type="Proteomes" id="UP000248330">
    <property type="component" value="Unassembled WGS sequence"/>
</dbReference>
<keyword evidence="3" id="KW-1185">Reference proteome</keyword>
<gene>
    <name evidence="2" type="ORF">C8D93_103143</name>
</gene>
<keyword evidence="1" id="KW-0472">Membrane</keyword>
<evidence type="ECO:0000313" key="3">
    <source>
        <dbReference type="Proteomes" id="UP000248330"/>
    </source>
</evidence>
<dbReference type="EMBL" id="QICN01000003">
    <property type="protein sequence ID" value="PXV69569.1"/>
    <property type="molecule type" value="Genomic_DNA"/>
</dbReference>